<dbReference type="GO" id="GO:0008658">
    <property type="term" value="F:penicillin binding"/>
    <property type="evidence" value="ECO:0007669"/>
    <property type="project" value="InterPro"/>
</dbReference>
<dbReference type="Proteomes" id="UP000481327">
    <property type="component" value="Unassembled WGS sequence"/>
</dbReference>
<feature type="compositionally biased region" description="Basic and acidic residues" evidence="14">
    <location>
        <begin position="7"/>
        <end position="18"/>
    </location>
</feature>
<keyword evidence="13" id="KW-0961">Cell wall biogenesis/degradation</keyword>
<keyword evidence="3" id="KW-1003">Cell membrane</keyword>
<dbReference type="GO" id="GO:0009002">
    <property type="term" value="F:serine-type D-Ala-D-Ala carboxypeptidase activity"/>
    <property type="evidence" value="ECO:0007669"/>
    <property type="project" value="UniProtKB-EC"/>
</dbReference>
<dbReference type="Gene3D" id="3.90.1310.10">
    <property type="entry name" value="Penicillin-binding protein 2a (Domain 2)"/>
    <property type="match status" value="1"/>
</dbReference>
<proteinExistence type="predicted"/>
<evidence type="ECO:0000256" key="2">
    <source>
        <dbReference type="ARBA" id="ARBA00004236"/>
    </source>
</evidence>
<feature type="domain" description="Penicillin-binding protein dimerisation" evidence="17">
    <location>
        <begin position="75"/>
        <end position="247"/>
    </location>
</feature>
<dbReference type="InterPro" id="IPR017790">
    <property type="entry name" value="Penicillin-binding_protein_2"/>
</dbReference>
<dbReference type="GO" id="GO:0071555">
    <property type="term" value="P:cell wall organization"/>
    <property type="evidence" value="ECO:0007669"/>
    <property type="project" value="UniProtKB-KW"/>
</dbReference>
<dbReference type="Gene3D" id="3.40.710.10">
    <property type="entry name" value="DD-peptidase/beta-lactamase superfamily"/>
    <property type="match status" value="1"/>
</dbReference>
<dbReference type="FunFam" id="3.40.710.10:FF:000024">
    <property type="entry name" value="Penicillin-binding protein 2"/>
    <property type="match status" value="1"/>
</dbReference>
<dbReference type="GO" id="GO:0006508">
    <property type="term" value="P:proteolysis"/>
    <property type="evidence" value="ECO:0007669"/>
    <property type="project" value="UniProtKB-KW"/>
</dbReference>
<keyword evidence="19" id="KW-1185">Reference proteome</keyword>
<evidence type="ECO:0000256" key="14">
    <source>
        <dbReference type="SAM" id="MobiDB-lite"/>
    </source>
</evidence>
<comment type="caution">
    <text evidence="18">The sequence shown here is derived from an EMBL/GenBank/DDBJ whole genome shotgun (WGS) entry which is preliminary data.</text>
</comment>
<evidence type="ECO:0000256" key="12">
    <source>
        <dbReference type="ARBA" id="ARBA00023136"/>
    </source>
</evidence>
<dbReference type="AlphaFoldDB" id="A0A7C9GXF6"/>
<dbReference type="InterPro" id="IPR036138">
    <property type="entry name" value="PBP_dimer_sf"/>
</dbReference>
<evidence type="ECO:0000256" key="8">
    <source>
        <dbReference type="ARBA" id="ARBA00022801"/>
    </source>
</evidence>
<dbReference type="GO" id="GO:0071972">
    <property type="term" value="F:peptidoglycan L,D-transpeptidase activity"/>
    <property type="evidence" value="ECO:0007669"/>
    <property type="project" value="TreeGrafter"/>
</dbReference>
<keyword evidence="12 15" id="KW-0472">Membrane</keyword>
<dbReference type="EC" id="3.4.16.4" evidence="18"/>
<dbReference type="PANTHER" id="PTHR30627:SF2">
    <property type="entry name" value="PEPTIDOGLYCAN D,D-TRANSPEPTIDASE MRDA"/>
    <property type="match status" value="1"/>
</dbReference>
<dbReference type="GO" id="GO:0009252">
    <property type="term" value="P:peptidoglycan biosynthetic process"/>
    <property type="evidence" value="ECO:0007669"/>
    <property type="project" value="UniProtKB-KW"/>
</dbReference>
<evidence type="ECO:0000256" key="7">
    <source>
        <dbReference type="ARBA" id="ARBA00022692"/>
    </source>
</evidence>
<evidence type="ECO:0000256" key="5">
    <source>
        <dbReference type="ARBA" id="ARBA00022645"/>
    </source>
</evidence>
<protein>
    <submittedName>
        <fullName evidence="18">Penicillin-binding protein 2</fullName>
        <ecNumber evidence="18">3.4.16.4</ecNumber>
    </submittedName>
</protein>
<comment type="subcellular location">
    <subcellularLocation>
        <location evidence="2">Cell membrane</location>
    </subcellularLocation>
    <subcellularLocation>
        <location evidence="1">Membrane</location>
        <topology evidence="1">Single-pass membrane protein</topology>
    </subcellularLocation>
</comment>
<evidence type="ECO:0000256" key="4">
    <source>
        <dbReference type="ARBA" id="ARBA00022519"/>
    </source>
</evidence>
<keyword evidence="8 18" id="KW-0378">Hydrolase</keyword>
<dbReference type="Gene3D" id="3.30.1390.30">
    <property type="entry name" value="Penicillin-binding protein 2a, domain 3"/>
    <property type="match status" value="1"/>
</dbReference>
<dbReference type="Pfam" id="PF03717">
    <property type="entry name" value="PBP_dimer"/>
    <property type="match status" value="1"/>
</dbReference>
<evidence type="ECO:0000256" key="6">
    <source>
        <dbReference type="ARBA" id="ARBA00022670"/>
    </source>
</evidence>
<dbReference type="EMBL" id="WIOL01000008">
    <property type="protein sequence ID" value="MQT18609.1"/>
    <property type="molecule type" value="Genomic_DNA"/>
</dbReference>
<keyword evidence="6" id="KW-0645">Protease</keyword>
<dbReference type="InterPro" id="IPR005311">
    <property type="entry name" value="PBP_dimer"/>
</dbReference>
<dbReference type="GO" id="GO:0008360">
    <property type="term" value="P:regulation of cell shape"/>
    <property type="evidence" value="ECO:0007669"/>
    <property type="project" value="UniProtKB-KW"/>
</dbReference>
<gene>
    <name evidence="18" type="primary">mrdA</name>
    <name evidence="18" type="ORF">F3168_15250</name>
</gene>
<evidence type="ECO:0000256" key="9">
    <source>
        <dbReference type="ARBA" id="ARBA00022960"/>
    </source>
</evidence>
<evidence type="ECO:0000313" key="19">
    <source>
        <dbReference type="Proteomes" id="UP000481327"/>
    </source>
</evidence>
<dbReference type="PANTHER" id="PTHR30627">
    <property type="entry name" value="PEPTIDOGLYCAN D,D-TRANSPEPTIDASE"/>
    <property type="match status" value="1"/>
</dbReference>
<evidence type="ECO:0000256" key="10">
    <source>
        <dbReference type="ARBA" id="ARBA00022984"/>
    </source>
</evidence>
<feature type="domain" description="Penicillin-binding protein transpeptidase" evidence="16">
    <location>
        <begin position="280"/>
        <end position="610"/>
    </location>
</feature>
<feature type="transmembrane region" description="Helical" evidence="15">
    <location>
        <begin position="32"/>
        <end position="55"/>
    </location>
</feature>
<dbReference type="InterPro" id="IPR050515">
    <property type="entry name" value="Beta-lactam/transpept"/>
</dbReference>
<keyword evidence="7 15" id="KW-0812">Transmembrane</keyword>
<keyword evidence="9" id="KW-0133">Cell shape</keyword>
<dbReference type="Pfam" id="PF00905">
    <property type="entry name" value="Transpeptidase"/>
    <property type="match status" value="1"/>
</dbReference>
<evidence type="ECO:0000256" key="1">
    <source>
        <dbReference type="ARBA" id="ARBA00004167"/>
    </source>
</evidence>
<organism evidence="18 19">
    <name type="scientific">Sandarakinorhabdus fusca</name>
    <dbReference type="NCBI Taxonomy" id="1439888"/>
    <lineage>
        <taxon>Bacteria</taxon>
        <taxon>Pseudomonadati</taxon>
        <taxon>Pseudomonadota</taxon>
        <taxon>Alphaproteobacteria</taxon>
        <taxon>Sphingomonadales</taxon>
        <taxon>Sphingosinicellaceae</taxon>
        <taxon>Sandarakinorhabdus</taxon>
    </lineage>
</organism>
<keyword evidence="11 15" id="KW-1133">Transmembrane helix</keyword>
<evidence type="ECO:0000259" key="17">
    <source>
        <dbReference type="Pfam" id="PF03717"/>
    </source>
</evidence>
<dbReference type="InterPro" id="IPR001460">
    <property type="entry name" value="PCN-bd_Tpept"/>
</dbReference>
<reference evidence="18 19" key="1">
    <citation type="submission" date="2019-09" db="EMBL/GenBank/DDBJ databases">
        <title>Polymorphobacter sp. isolated from a lake in China.</title>
        <authorList>
            <person name="Liu Z."/>
        </authorList>
    </citation>
    <scope>NUCLEOTIDE SEQUENCE [LARGE SCALE GENOMIC DNA]</scope>
    <source>
        <strain evidence="18 19">D40P</strain>
    </source>
</reference>
<dbReference type="GO" id="GO:0005886">
    <property type="term" value="C:plasma membrane"/>
    <property type="evidence" value="ECO:0007669"/>
    <property type="project" value="UniProtKB-SubCell"/>
</dbReference>
<keyword evidence="5 18" id="KW-0121">Carboxypeptidase</keyword>
<keyword evidence="10" id="KW-0573">Peptidoglycan synthesis</keyword>
<dbReference type="SUPFAM" id="SSF56519">
    <property type="entry name" value="Penicillin binding protein dimerisation domain"/>
    <property type="match status" value="1"/>
</dbReference>
<accession>A0A7C9GXF6</accession>
<dbReference type="NCBIfam" id="TIGR03423">
    <property type="entry name" value="pbp2_mrdA"/>
    <property type="match status" value="1"/>
</dbReference>
<dbReference type="OrthoDB" id="9766847at2"/>
<dbReference type="InterPro" id="IPR012338">
    <property type="entry name" value="Beta-lactam/transpept-like"/>
</dbReference>
<evidence type="ECO:0000256" key="15">
    <source>
        <dbReference type="SAM" id="Phobius"/>
    </source>
</evidence>
<evidence type="ECO:0000256" key="3">
    <source>
        <dbReference type="ARBA" id="ARBA00022475"/>
    </source>
</evidence>
<feature type="region of interest" description="Disordered" evidence="14">
    <location>
        <begin position="1"/>
        <end position="24"/>
    </location>
</feature>
<dbReference type="SUPFAM" id="SSF56601">
    <property type="entry name" value="beta-lactamase/transpeptidase-like"/>
    <property type="match status" value="1"/>
</dbReference>
<evidence type="ECO:0000313" key="18">
    <source>
        <dbReference type="EMBL" id="MQT18609.1"/>
    </source>
</evidence>
<evidence type="ECO:0000259" key="16">
    <source>
        <dbReference type="Pfam" id="PF00905"/>
    </source>
</evidence>
<keyword evidence="4" id="KW-0997">Cell inner membrane</keyword>
<evidence type="ECO:0000256" key="13">
    <source>
        <dbReference type="ARBA" id="ARBA00023316"/>
    </source>
</evidence>
<name>A0A7C9GXF6_9SPHN</name>
<sequence>MSSGVRSGREPRDDRRQVSNETNRQQSFSRRAFVLGGGMAAIGTALIGRMTWLAIFDGDQYRLASEKNRVQLRLIPPRRGWIVDRTGKPLAINKPDYRLELLPDQVGDIDIALARVRQVIPISWDDELRIRADIAVQPSYMPVEIARQLDWPAFAAANVQLSDMSGLQPVRAFARVYPDADHFAHLLGYVGAPTPEQYKQQKDPVLIFPGFRIGKDGIERSADKALRGTAGARRVEVTARGKVVRELETRSDTPGETLKLTIDRDLQSYTARRLGDNSASVIVIDCETGDVLTMVSMPAYDPNIFSTRVPSALWKDLQENDHTPLLNKSAMGLYPPGSTFKMVTALAALEAGIAPDSGVRCTGAYRLGNNTWHCHSRRGHGFVDMHTALPKSCDIYFYAYGREIGIDAIADMARRLGLGQKYDLPLAGQAAGIVPDTAWKQKRYGKDWNVGETLNTSIGQGYLIANPLQLAVMTARIASGRAVMPRLILPQDKATPQFASLGIPDDHLALVRQGMYDVVNAGIGTARAARSPVPGVTIAGKTGTAQVRRISAAERRSGVKRNEALPWKQRDHALFVAFAPTDSPRYAVSVIIEHGIAGGRYAAPIARDVLTYLFEPELAMKALGPIEAKMRADRDARERLAAAAPPPAVPDTMMPSWLRTDNLILPPTFEIGDPDAPVEPRSDT</sequence>
<evidence type="ECO:0000256" key="11">
    <source>
        <dbReference type="ARBA" id="ARBA00022989"/>
    </source>
</evidence>